<dbReference type="PRINTS" id="PR00252">
    <property type="entry name" value="NRIONCHANNEL"/>
</dbReference>
<dbReference type="InterPro" id="IPR036719">
    <property type="entry name" value="Neuro-gated_channel_TM_sf"/>
</dbReference>
<evidence type="ECO:0000256" key="4">
    <source>
        <dbReference type="ARBA" id="ARBA00022692"/>
    </source>
</evidence>
<comment type="similarity">
    <text evidence="13 16">Belongs to the ligand-gated ion channel (TC 1.A.9) family.</text>
</comment>
<dbReference type="Pfam" id="PF02932">
    <property type="entry name" value="Neur_chan_memb"/>
    <property type="match status" value="1"/>
</dbReference>
<comment type="catalytic activity">
    <reaction evidence="12">
        <text>chloride(in) = chloride(out)</text>
        <dbReference type="Rhea" id="RHEA:29823"/>
        <dbReference type="ChEBI" id="CHEBI:17996"/>
    </reaction>
    <physiologicalReaction direction="left-to-right" evidence="12">
        <dbReference type="Rhea" id="RHEA:29824"/>
    </physiologicalReaction>
</comment>
<evidence type="ECO:0000256" key="13">
    <source>
        <dbReference type="ARBA" id="ARBA00061606"/>
    </source>
</evidence>
<keyword evidence="7 16" id="KW-0406">Ion transport</keyword>
<dbReference type="OMA" id="CTVFIFG"/>
<evidence type="ECO:0000256" key="1">
    <source>
        <dbReference type="ARBA" id="ARBA00004651"/>
    </source>
</evidence>
<feature type="domain" description="Neurotransmitter-gated ion-channel ligand-binding" evidence="17">
    <location>
        <begin position="109"/>
        <end position="334"/>
    </location>
</feature>
<keyword evidence="20" id="KW-1185">Reference proteome</keyword>
<feature type="domain" description="Neurotransmitter-gated ion-channel transmembrane" evidence="18">
    <location>
        <begin position="344"/>
        <end position="555"/>
    </location>
</feature>
<feature type="transmembrane region" description="Helical" evidence="16">
    <location>
        <begin position="342"/>
        <end position="361"/>
    </location>
</feature>
<keyword evidence="6 16" id="KW-1133">Transmembrane helix</keyword>
<dbReference type="InterPro" id="IPR018000">
    <property type="entry name" value="Neurotransmitter_ion_chnl_CS"/>
</dbReference>
<dbReference type="PRINTS" id="PR00253">
    <property type="entry name" value="GABAARECEPTR"/>
</dbReference>
<comment type="caution">
    <text evidence="16">Lacks conserved residue(s) required for the propagation of feature annotation.</text>
</comment>
<dbReference type="InterPro" id="IPR036734">
    <property type="entry name" value="Neur_chan_lig-bd_sf"/>
</dbReference>
<dbReference type="InterPro" id="IPR006028">
    <property type="entry name" value="GABAA/Glycine_rcpt"/>
</dbReference>
<evidence type="ECO:0000256" key="16">
    <source>
        <dbReference type="RuleBase" id="RU000687"/>
    </source>
</evidence>
<dbReference type="PROSITE" id="PS00236">
    <property type="entry name" value="NEUROTR_ION_CHANNEL"/>
    <property type="match status" value="1"/>
</dbReference>
<feature type="signal peptide" evidence="16">
    <location>
        <begin position="1"/>
        <end position="20"/>
    </location>
</feature>
<dbReference type="SUPFAM" id="SSF63712">
    <property type="entry name" value="Nicotinic receptor ligand binding domain-like"/>
    <property type="match status" value="1"/>
</dbReference>
<gene>
    <name evidence="19" type="ORF">FF38_00090</name>
</gene>
<evidence type="ECO:0000256" key="6">
    <source>
        <dbReference type="ARBA" id="ARBA00022989"/>
    </source>
</evidence>
<dbReference type="Gene3D" id="1.20.58.390">
    <property type="entry name" value="Neurotransmitter-gated ion-channel transmembrane domain"/>
    <property type="match status" value="1"/>
</dbReference>
<keyword evidence="11 16" id="KW-0407">Ion channel</keyword>
<dbReference type="GO" id="GO:0099095">
    <property type="term" value="F:ligand-gated monoatomic anion channel activity"/>
    <property type="evidence" value="ECO:0007669"/>
    <property type="project" value="UniProtKB-ARBA"/>
</dbReference>
<dbReference type="InterPro" id="IPR006201">
    <property type="entry name" value="Neur_channel"/>
</dbReference>
<dbReference type="Pfam" id="PF02931">
    <property type="entry name" value="Neur_chan_LBD"/>
    <property type="match status" value="1"/>
</dbReference>
<dbReference type="GO" id="GO:0005886">
    <property type="term" value="C:plasma membrane"/>
    <property type="evidence" value="ECO:0007669"/>
    <property type="project" value="UniProtKB-SubCell"/>
</dbReference>
<comment type="subcellular location">
    <subcellularLocation>
        <location evidence="1">Cell membrane</location>
        <topology evidence="1">Multi-pass membrane protein</topology>
    </subcellularLocation>
</comment>
<evidence type="ECO:0000256" key="12">
    <source>
        <dbReference type="ARBA" id="ARBA00051122"/>
    </source>
</evidence>
<dbReference type="PANTHER" id="PTHR18945">
    <property type="entry name" value="NEUROTRANSMITTER GATED ION CHANNEL"/>
    <property type="match status" value="1"/>
</dbReference>
<evidence type="ECO:0000256" key="7">
    <source>
        <dbReference type="ARBA" id="ARBA00023065"/>
    </source>
</evidence>
<dbReference type="FunFam" id="2.70.170.10:FF:000042">
    <property type="entry name" value="Blast:Glycine receptor subunit alpha-3"/>
    <property type="match status" value="1"/>
</dbReference>
<dbReference type="Gene3D" id="2.70.170.10">
    <property type="entry name" value="Neurotransmitter-gated ion-channel ligand-binding domain"/>
    <property type="match status" value="1"/>
</dbReference>
<feature type="transmembrane region" description="Helical" evidence="16">
    <location>
        <begin position="541"/>
        <end position="559"/>
    </location>
</feature>
<name>A0A0L0BLF2_LUCCU</name>
<dbReference type="EMBL" id="JRES01001702">
    <property type="protein sequence ID" value="KNC20788.1"/>
    <property type="molecule type" value="Genomic_DNA"/>
</dbReference>
<proteinExistence type="inferred from homology"/>
<evidence type="ECO:0000256" key="2">
    <source>
        <dbReference type="ARBA" id="ARBA00022448"/>
    </source>
</evidence>
<evidence type="ECO:0000256" key="3">
    <source>
        <dbReference type="ARBA" id="ARBA00022475"/>
    </source>
</evidence>
<dbReference type="InterPro" id="IPR006029">
    <property type="entry name" value="Neurotrans-gated_channel_TM"/>
</dbReference>
<evidence type="ECO:0000259" key="17">
    <source>
        <dbReference type="Pfam" id="PF02931"/>
    </source>
</evidence>
<organism evidence="19 20">
    <name type="scientific">Lucilia cuprina</name>
    <name type="common">Green bottle fly</name>
    <name type="synonym">Australian sheep blowfly</name>
    <dbReference type="NCBI Taxonomy" id="7375"/>
    <lineage>
        <taxon>Eukaryota</taxon>
        <taxon>Metazoa</taxon>
        <taxon>Ecdysozoa</taxon>
        <taxon>Arthropoda</taxon>
        <taxon>Hexapoda</taxon>
        <taxon>Insecta</taxon>
        <taxon>Pterygota</taxon>
        <taxon>Neoptera</taxon>
        <taxon>Endopterygota</taxon>
        <taxon>Diptera</taxon>
        <taxon>Brachycera</taxon>
        <taxon>Muscomorpha</taxon>
        <taxon>Oestroidea</taxon>
        <taxon>Calliphoridae</taxon>
        <taxon>Luciliinae</taxon>
        <taxon>Lucilia</taxon>
    </lineage>
</organism>
<evidence type="ECO:0000256" key="11">
    <source>
        <dbReference type="ARBA" id="ARBA00023303"/>
    </source>
</evidence>
<dbReference type="InterPro" id="IPR006202">
    <property type="entry name" value="Neur_chan_lig-bd"/>
</dbReference>
<comment type="caution">
    <text evidence="19">The sequence shown here is derived from an EMBL/GenBank/DDBJ whole genome shotgun (WGS) entry which is preliminary data.</text>
</comment>
<evidence type="ECO:0000256" key="10">
    <source>
        <dbReference type="ARBA" id="ARBA00023286"/>
    </source>
</evidence>
<reference evidence="19 20" key="1">
    <citation type="journal article" date="2015" name="Nat. Commun.">
        <title>Lucilia cuprina genome unlocks parasitic fly biology to underpin future interventions.</title>
        <authorList>
            <person name="Anstead C.A."/>
            <person name="Korhonen P.K."/>
            <person name="Young N.D."/>
            <person name="Hall R.S."/>
            <person name="Jex A.R."/>
            <person name="Murali S.C."/>
            <person name="Hughes D.S."/>
            <person name="Lee S.F."/>
            <person name="Perry T."/>
            <person name="Stroehlein A.J."/>
            <person name="Ansell B.R."/>
            <person name="Breugelmans B."/>
            <person name="Hofmann A."/>
            <person name="Qu J."/>
            <person name="Dugan S."/>
            <person name="Lee S.L."/>
            <person name="Chao H."/>
            <person name="Dinh H."/>
            <person name="Han Y."/>
            <person name="Doddapaneni H.V."/>
            <person name="Worley K.C."/>
            <person name="Muzny D.M."/>
            <person name="Ioannidis P."/>
            <person name="Waterhouse R.M."/>
            <person name="Zdobnov E.M."/>
            <person name="James P.J."/>
            <person name="Bagnall N.H."/>
            <person name="Kotze A.C."/>
            <person name="Gibbs R.A."/>
            <person name="Richards S."/>
            <person name="Batterham P."/>
            <person name="Gasser R.B."/>
        </authorList>
    </citation>
    <scope>NUCLEOTIDE SEQUENCE [LARGE SCALE GENOMIC DNA]</scope>
    <source>
        <strain evidence="19 20">LS</strain>
        <tissue evidence="19">Full body</tissue>
    </source>
</reference>
<dbReference type="AlphaFoldDB" id="A0A0L0BLF2"/>
<accession>A0A0L0BLF2</accession>
<evidence type="ECO:0000313" key="20">
    <source>
        <dbReference type="Proteomes" id="UP000037069"/>
    </source>
</evidence>
<evidence type="ECO:0000256" key="8">
    <source>
        <dbReference type="ARBA" id="ARBA00023136"/>
    </source>
</evidence>
<evidence type="ECO:0000256" key="9">
    <source>
        <dbReference type="ARBA" id="ARBA00023180"/>
    </source>
</evidence>
<keyword evidence="4 16" id="KW-0812">Transmembrane</keyword>
<evidence type="ECO:0000313" key="19">
    <source>
        <dbReference type="EMBL" id="KNC20788.1"/>
    </source>
</evidence>
<evidence type="ECO:0000256" key="15">
    <source>
        <dbReference type="ARBA" id="ARBA00082029"/>
    </source>
</evidence>
<sequence>MNIYFVIAFLTACYIGGSLALASGLNENGINSAGAAATVVSAATAAILATDKQDVSDLNDDRVHVSLSGKLNSVSLNNNNTFNVLSDLNVTKFSDDTCPSMDDADELTQTQLINRLTAPCRYDRLERPPVVVNGTSSETPVNVYVRVYIYVLKNLDSSDLQFQMHGLIQMRFKDPRLAFSKYAPSRTQSILGESSLRGLIWVPHIFLANEHDSSVLGTNEKDILTAISPDGTVIISARVQATLYCWMKLQKFPFDEQLCPTILESWMYNSSELLLKWEQNDPVAFDPKMHLTEYALQNVWKNESIINADLDDLRHGAFAGNYSSLSFTVHLTREVGYYIMDYFLPSIMIVAISWVSFWLQADQTPARTTLGCTTLLSFITLASSQEKNLPKVSYIKISEVWFLACTCFIFGSLVEFAFVNTIWRRKHSVEVKKVKSKYILKSTLTPRMKRHKMMDNVNCDNLTTTKHGCERYLSVIESPVIITVDDETTNKFKSSESIATTPSLSVDECENEKEKKYPTNNSWSTMTPHEVSLWIDRKARFVFPLAFIIFNAFFWTFVYCL</sequence>
<dbReference type="CDD" id="cd18987">
    <property type="entry name" value="LGIC_ECD_anion"/>
    <property type="match status" value="1"/>
</dbReference>
<dbReference type="OrthoDB" id="3176171at2759"/>
<evidence type="ECO:0000259" key="18">
    <source>
        <dbReference type="Pfam" id="PF02932"/>
    </source>
</evidence>
<dbReference type="SUPFAM" id="SSF90112">
    <property type="entry name" value="Neurotransmitter-gated ion-channel transmembrane pore"/>
    <property type="match status" value="1"/>
</dbReference>
<protein>
    <recommendedName>
        <fullName evidence="14">pH-sensitive chloride channel 2</fullName>
    </recommendedName>
    <alternativeName>
        <fullName evidence="15">Ligand-gated chloride channel protein hodor</fullName>
    </alternativeName>
</protein>
<evidence type="ECO:0000256" key="5">
    <source>
        <dbReference type="ARBA" id="ARBA00022729"/>
    </source>
</evidence>
<keyword evidence="3" id="KW-1003">Cell membrane</keyword>
<dbReference type="GO" id="GO:0004888">
    <property type="term" value="F:transmembrane signaling receptor activity"/>
    <property type="evidence" value="ECO:0007669"/>
    <property type="project" value="InterPro"/>
</dbReference>
<keyword evidence="9" id="KW-0325">Glycoprotein</keyword>
<keyword evidence="8 16" id="KW-0472">Membrane</keyword>
<dbReference type="GO" id="GO:0005254">
    <property type="term" value="F:chloride channel activity"/>
    <property type="evidence" value="ECO:0007669"/>
    <property type="project" value="UniProtKB-ARBA"/>
</dbReference>
<dbReference type="CDD" id="cd19049">
    <property type="entry name" value="LGIC_TM_anion"/>
    <property type="match status" value="1"/>
</dbReference>
<keyword evidence="5 16" id="KW-0732">Signal</keyword>
<dbReference type="GO" id="GO:0005230">
    <property type="term" value="F:extracellular ligand-gated monoatomic ion channel activity"/>
    <property type="evidence" value="ECO:0007669"/>
    <property type="project" value="InterPro"/>
</dbReference>
<keyword evidence="2 16" id="KW-0813">Transport</keyword>
<feature type="transmembrane region" description="Helical" evidence="16">
    <location>
        <begin position="400"/>
        <end position="423"/>
    </location>
</feature>
<dbReference type="InterPro" id="IPR038050">
    <property type="entry name" value="Neuro_actylchol_rec"/>
</dbReference>
<dbReference type="Proteomes" id="UP000037069">
    <property type="component" value="Unassembled WGS sequence"/>
</dbReference>
<keyword evidence="10" id="KW-1071">Ligand-gated ion channel</keyword>
<evidence type="ECO:0000256" key="14">
    <source>
        <dbReference type="ARBA" id="ARBA00073427"/>
    </source>
</evidence>
<feature type="chain" id="PRO_5022264524" description="pH-sensitive chloride channel 2" evidence="16">
    <location>
        <begin position="21"/>
        <end position="561"/>
    </location>
</feature>